<dbReference type="InterPro" id="IPR039661">
    <property type="entry name" value="ELP3"/>
</dbReference>
<feature type="domain" description="Radical SAM core" evidence="7">
    <location>
        <begin position="1"/>
        <end position="230"/>
    </location>
</feature>
<dbReference type="Pfam" id="PF16199">
    <property type="entry name" value="Radical_SAM_C"/>
    <property type="match status" value="1"/>
</dbReference>
<dbReference type="SFLD" id="SFLDG01082">
    <property type="entry name" value="B12-binding_domain_containing"/>
    <property type="match status" value="1"/>
</dbReference>
<evidence type="ECO:0000256" key="4">
    <source>
        <dbReference type="ARBA" id="ARBA00022723"/>
    </source>
</evidence>
<evidence type="ECO:0000313" key="9">
    <source>
        <dbReference type="Proteomes" id="UP000179797"/>
    </source>
</evidence>
<dbReference type="SFLD" id="SFLDS00029">
    <property type="entry name" value="Radical_SAM"/>
    <property type="match status" value="1"/>
</dbReference>
<dbReference type="GO" id="GO:0046872">
    <property type="term" value="F:metal ion binding"/>
    <property type="evidence" value="ECO:0007669"/>
    <property type="project" value="UniProtKB-KW"/>
</dbReference>
<reference evidence="8 9" key="1">
    <citation type="journal article" date="2012" name="Int. J. Syst. Evol. Microbiol.">
        <title>Flammeovirga pacifica sp. nov., isolated from deep-sea sediment.</title>
        <authorList>
            <person name="Xu H."/>
            <person name="Fu Y."/>
            <person name="Yang N."/>
            <person name="Ding Z."/>
            <person name="Lai Q."/>
            <person name="Zeng R."/>
        </authorList>
    </citation>
    <scope>NUCLEOTIDE SEQUENCE [LARGE SCALE GENOMIC DNA]</scope>
    <source>
        <strain evidence="9">DSM 24597 / LMG 26175 / WPAGA1</strain>
    </source>
</reference>
<dbReference type="Gene3D" id="3.80.30.20">
    <property type="entry name" value="tm_1862 like domain"/>
    <property type="match status" value="1"/>
</dbReference>
<dbReference type="SMART" id="SM00729">
    <property type="entry name" value="Elp3"/>
    <property type="match status" value="1"/>
</dbReference>
<keyword evidence="3" id="KW-0949">S-adenosyl-L-methionine</keyword>
<dbReference type="EMBL" id="JRYR02000002">
    <property type="protein sequence ID" value="OHX64559.1"/>
    <property type="molecule type" value="Genomic_DNA"/>
</dbReference>
<dbReference type="GO" id="GO:0003824">
    <property type="term" value="F:catalytic activity"/>
    <property type="evidence" value="ECO:0007669"/>
    <property type="project" value="InterPro"/>
</dbReference>
<dbReference type="SFLD" id="SFLDG01086">
    <property type="entry name" value="elongater_protein-like"/>
    <property type="match status" value="1"/>
</dbReference>
<comment type="caution">
    <text evidence="8">The sequence shown here is derived from an EMBL/GenBank/DDBJ whole genome shotgun (WGS) entry which is preliminary data.</text>
</comment>
<organism evidence="8 9">
    <name type="scientific">Flammeovirga pacifica</name>
    <dbReference type="NCBI Taxonomy" id="915059"/>
    <lineage>
        <taxon>Bacteria</taxon>
        <taxon>Pseudomonadati</taxon>
        <taxon>Bacteroidota</taxon>
        <taxon>Cytophagia</taxon>
        <taxon>Cytophagales</taxon>
        <taxon>Flammeovirgaceae</taxon>
        <taxon>Flammeovirga</taxon>
    </lineage>
</organism>
<dbReference type="InterPro" id="IPR032432">
    <property type="entry name" value="Radical_SAM_C"/>
</dbReference>
<dbReference type="STRING" id="915059.NH26_23590"/>
<dbReference type="PANTHER" id="PTHR11135:SF0">
    <property type="entry name" value="ELONGATOR COMPLEX PROTEIN 3"/>
    <property type="match status" value="1"/>
</dbReference>
<dbReference type="GO" id="GO:0002926">
    <property type="term" value="P:tRNA wobble base 5-methoxycarbonylmethyl-2-thiouridinylation"/>
    <property type="evidence" value="ECO:0007669"/>
    <property type="project" value="TreeGrafter"/>
</dbReference>
<dbReference type="InterPro" id="IPR023404">
    <property type="entry name" value="rSAM_horseshoe"/>
</dbReference>
<dbReference type="Pfam" id="PF04055">
    <property type="entry name" value="Radical_SAM"/>
    <property type="match status" value="1"/>
</dbReference>
<dbReference type="OrthoDB" id="9815044at2"/>
<keyword evidence="4" id="KW-0479">Metal-binding</keyword>
<dbReference type="SUPFAM" id="SSF102114">
    <property type="entry name" value="Radical SAM enzymes"/>
    <property type="match status" value="1"/>
</dbReference>
<keyword evidence="5" id="KW-0408">Iron</keyword>
<dbReference type="PANTHER" id="PTHR11135">
    <property type="entry name" value="HISTONE ACETYLTRANSFERASE-RELATED"/>
    <property type="match status" value="1"/>
</dbReference>
<protein>
    <recommendedName>
        <fullName evidence="7">Radical SAM core domain-containing protein</fullName>
    </recommendedName>
</protein>
<dbReference type="RefSeq" id="WP_044217085.1">
    <property type="nucleotide sequence ID" value="NZ_JRYR02000002.1"/>
</dbReference>
<keyword evidence="2" id="KW-0004">4Fe-4S</keyword>
<evidence type="ECO:0000256" key="1">
    <source>
        <dbReference type="ARBA" id="ARBA00001966"/>
    </source>
</evidence>
<dbReference type="InterPro" id="IPR006638">
    <property type="entry name" value="Elp3/MiaA/NifB-like_rSAM"/>
</dbReference>
<evidence type="ECO:0000256" key="6">
    <source>
        <dbReference type="ARBA" id="ARBA00023014"/>
    </source>
</evidence>
<dbReference type="GO" id="GO:0051539">
    <property type="term" value="F:4 iron, 4 sulfur cluster binding"/>
    <property type="evidence" value="ECO:0007669"/>
    <property type="project" value="UniProtKB-KW"/>
</dbReference>
<dbReference type="GO" id="GO:0005737">
    <property type="term" value="C:cytoplasm"/>
    <property type="evidence" value="ECO:0007669"/>
    <property type="project" value="TreeGrafter"/>
</dbReference>
<proteinExistence type="predicted"/>
<evidence type="ECO:0000256" key="5">
    <source>
        <dbReference type="ARBA" id="ARBA00023004"/>
    </source>
</evidence>
<name>A0A1S1YU59_FLAPC</name>
<gene>
    <name evidence="8" type="ORF">NH26_23590</name>
</gene>
<comment type="cofactor">
    <cofactor evidence="1">
        <name>[4Fe-4S] cluster</name>
        <dbReference type="ChEBI" id="CHEBI:49883"/>
    </cofactor>
</comment>
<dbReference type="CDD" id="cd01335">
    <property type="entry name" value="Radical_SAM"/>
    <property type="match status" value="1"/>
</dbReference>
<dbReference type="PROSITE" id="PS51918">
    <property type="entry name" value="RADICAL_SAM"/>
    <property type="match status" value="1"/>
</dbReference>
<dbReference type="Proteomes" id="UP000179797">
    <property type="component" value="Unassembled WGS sequence"/>
</dbReference>
<keyword evidence="9" id="KW-1185">Reference proteome</keyword>
<dbReference type="AlphaFoldDB" id="A0A1S1YU59"/>
<evidence type="ECO:0000256" key="3">
    <source>
        <dbReference type="ARBA" id="ARBA00022691"/>
    </source>
</evidence>
<evidence type="ECO:0000313" key="8">
    <source>
        <dbReference type="EMBL" id="OHX64559.1"/>
    </source>
</evidence>
<accession>A0A1S1YU59</accession>
<evidence type="ECO:0000259" key="7">
    <source>
        <dbReference type="PROSITE" id="PS51918"/>
    </source>
</evidence>
<dbReference type="InterPro" id="IPR007197">
    <property type="entry name" value="rSAM"/>
</dbReference>
<dbReference type="InterPro" id="IPR058240">
    <property type="entry name" value="rSAM_sf"/>
</dbReference>
<evidence type="ECO:0000256" key="2">
    <source>
        <dbReference type="ARBA" id="ARBA00022485"/>
    </source>
</evidence>
<sequence length="336" mass="38197">MKKKHSNIPIFIPELACPHQCVFCNQENISGQDVIIQPSEIKGLIEEYLVTMNDGRTIEIAFFGGSFTGIDLQLQEEYLKVAHQFIMDGKVHGIRLSTRPDYIDRDIIQLLKKYGVTAVELGAQSTSKIVLQKSGRGHSFEDIKIAATLIKEAGIELGLQMMIGLPFDTKQLSFQTAQDIVMLGADTTRIYPTVVVKDTVLEKRFYKGLYQPLSLEEAIEWTKEILHYFEENKVKVLRVGLHPSEDLVKGKNLVDGPLHPAFKELVMSEIWAEKVHQFILHHPAGKYTFEVPQQQVNYAVGYKSKNKSLLLKEGYQVKFRGNENLNLYESKISLCR</sequence>
<keyword evidence="6" id="KW-0411">Iron-sulfur</keyword>